<name>A0A8H5FX73_9AGAR</name>
<evidence type="ECO:0000256" key="1">
    <source>
        <dbReference type="SAM" id="MobiDB-lite"/>
    </source>
</evidence>
<organism evidence="3 4">
    <name type="scientific">Tetrapyrgos nigripes</name>
    <dbReference type="NCBI Taxonomy" id="182062"/>
    <lineage>
        <taxon>Eukaryota</taxon>
        <taxon>Fungi</taxon>
        <taxon>Dikarya</taxon>
        <taxon>Basidiomycota</taxon>
        <taxon>Agaricomycotina</taxon>
        <taxon>Agaricomycetes</taxon>
        <taxon>Agaricomycetidae</taxon>
        <taxon>Agaricales</taxon>
        <taxon>Marasmiineae</taxon>
        <taxon>Marasmiaceae</taxon>
        <taxon>Tetrapyrgos</taxon>
    </lineage>
</organism>
<sequence length="757" mass="84083">MARRRNDLVFGTIGVCAFGVVVASPVVLGSYNKPDRLRGISIEDTSVASFNFDPSTQNMRRYPYPPYRDRLPAVNPPIQIDRLDSDTAPFWASSSTNSAAALAQQDHPIHNDRPYPVSCHRNPTVNPPMQMQTPNSAHSHNDNDCDSNKVGCAADSGPGPRNVHLSLVEKYTNIRALEIDISYGACINKSTGSTAGRIFVAKLIRGEPHCERRHVLGRLEGDVACFTCASYGRIPSRGPESADVEGTLALSGFEKIAVYTPRLELLVTPGAFDSSLSRTLKLGWFDRLPDDQACNFLKQDGRQAKELHLLGVPCPDPDSERVSAVATLPQELLALIMQQLRSLPATLKACSLVCRDWRSPAQRYLFASVTLRNHVSCNNMNRLFKGSSHLIPYVNRITIKGQRIDYLHLRGATGFIEHCLNIRTLEVDGGWVGWSAISQDFVISNLKRVERLIVKGKFPMETLKELLQGLPVLCCVELHPWYDGNNRHRSTPALSNTTPAALTLRLRELALSSIESNDALLTFLISAVDSSHLTTLKLAWLIDAPLESSTVQVLKKFSDMHGNHVKCLSLFGVFSSWPKSADVSQYAEALTFLGNVQELAISMSLSKRMYYMIIPNNTNFPVPIEPVAVLLSNMALTSSLRNVVIKLVLRVDQMGSKEHWEAINSVLCADQRFPNLLSVTLEVMLVYYTREYLFRSEGYEPPNFYVSQMTSLIHSCMPILLSSGKLNAYVTISTGWEDRMITNVNLAGKEGCWQLGM</sequence>
<gene>
    <name evidence="3" type="ORF">D9758_009448</name>
</gene>
<dbReference type="Pfam" id="PF12937">
    <property type="entry name" value="F-box-like"/>
    <property type="match status" value="1"/>
</dbReference>
<dbReference type="SUPFAM" id="SSF81383">
    <property type="entry name" value="F-box domain"/>
    <property type="match status" value="1"/>
</dbReference>
<feature type="compositionally biased region" description="Polar residues" evidence="1">
    <location>
        <begin position="123"/>
        <end position="138"/>
    </location>
</feature>
<reference evidence="3 4" key="1">
    <citation type="journal article" date="2020" name="ISME J.">
        <title>Uncovering the hidden diversity of litter-decomposition mechanisms in mushroom-forming fungi.</title>
        <authorList>
            <person name="Floudas D."/>
            <person name="Bentzer J."/>
            <person name="Ahren D."/>
            <person name="Johansson T."/>
            <person name="Persson P."/>
            <person name="Tunlid A."/>
        </authorList>
    </citation>
    <scope>NUCLEOTIDE SEQUENCE [LARGE SCALE GENOMIC DNA]</scope>
    <source>
        <strain evidence="3 4">CBS 291.85</strain>
    </source>
</reference>
<feature type="domain" description="F-box" evidence="2">
    <location>
        <begin position="326"/>
        <end position="370"/>
    </location>
</feature>
<evidence type="ECO:0000313" key="3">
    <source>
        <dbReference type="EMBL" id="KAF5352078.1"/>
    </source>
</evidence>
<dbReference type="Proteomes" id="UP000559256">
    <property type="component" value="Unassembled WGS sequence"/>
</dbReference>
<proteinExistence type="predicted"/>
<evidence type="ECO:0000259" key="2">
    <source>
        <dbReference type="Pfam" id="PF12937"/>
    </source>
</evidence>
<dbReference type="OrthoDB" id="2788229at2759"/>
<dbReference type="InterPro" id="IPR001810">
    <property type="entry name" value="F-box_dom"/>
</dbReference>
<evidence type="ECO:0000313" key="4">
    <source>
        <dbReference type="Proteomes" id="UP000559256"/>
    </source>
</evidence>
<accession>A0A8H5FX73</accession>
<comment type="caution">
    <text evidence="3">The sequence shown here is derived from an EMBL/GenBank/DDBJ whole genome shotgun (WGS) entry which is preliminary data.</text>
</comment>
<protein>
    <recommendedName>
        <fullName evidence="2">F-box domain-containing protein</fullName>
    </recommendedName>
</protein>
<keyword evidence="4" id="KW-1185">Reference proteome</keyword>
<dbReference type="InterPro" id="IPR036047">
    <property type="entry name" value="F-box-like_dom_sf"/>
</dbReference>
<dbReference type="AlphaFoldDB" id="A0A8H5FX73"/>
<dbReference type="EMBL" id="JAACJM010000068">
    <property type="protein sequence ID" value="KAF5352078.1"/>
    <property type="molecule type" value="Genomic_DNA"/>
</dbReference>
<feature type="region of interest" description="Disordered" evidence="1">
    <location>
        <begin position="123"/>
        <end position="144"/>
    </location>
</feature>